<reference evidence="1 2" key="1">
    <citation type="submission" date="2024-01" db="EMBL/GenBank/DDBJ databases">
        <title>Genome assemblies of Stephania.</title>
        <authorList>
            <person name="Yang L."/>
        </authorList>
    </citation>
    <scope>NUCLEOTIDE SEQUENCE [LARGE SCALE GENOMIC DNA]</scope>
    <source>
        <strain evidence="1">YNDBR</strain>
        <tissue evidence="1">Leaf</tissue>
    </source>
</reference>
<proteinExistence type="predicted"/>
<dbReference type="EMBL" id="JBBNAF010000008">
    <property type="protein sequence ID" value="KAK9121660.1"/>
    <property type="molecule type" value="Genomic_DNA"/>
</dbReference>
<evidence type="ECO:0000313" key="1">
    <source>
        <dbReference type="EMBL" id="KAK9121660.1"/>
    </source>
</evidence>
<comment type="caution">
    <text evidence="1">The sequence shown here is derived from an EMBL/GenBank/DDBJ whole genome shotgun (WGS) entry which is preliminary data.</text>
</comment>
<accession>A0AAP0NXU0</accession>
<evidence type="ECO:0000313" key="2">
    <source>
        <dbReference type="Proteomes" id="UP001420932"/>
    </source>
</evidence>
<sequence>MHLEYFVGGRSPDLMEAFVEKLTVTMNKGMAKKKHDVQNHPQVEQISVAKAARDVASIASSTAGDVGFSQLPTVGDVESDFENPERICMIALYRKKLPIEKKKK</sequence>
<keyword evidence="2" id="KW-1185">Reference proteome</keyword>
<gene>
    <name evidence="1" type="ORF">Syun_019277</name>
</gene>
<protein>
    <submittedName>
        <fullName evidence="1">Uncharacterized protein</fullName>
    </submittedName>
</protein>
<dbReference type="Proteomes" id="UP001420932">
    <property type="component" value="Unassembled WGS sequence"/>
</dbReference>
<organism evidence="1 2">
    <name type="scientific">Stephania yunnanensis</name>
    <dbReference type="NCBI Taxonomy" id="152371"/>
    <lineage>
        <taxon>Eukaryota</taxon>
        <taxon>Viridiplantae</taxon>
        <taxon>Streptophyta</taxon>
        <taxon>Embryophyta</taxon>
        <taxon>Tracheophyta</taxon>
        <taxon>Spermatophyta</taxon>
        <taxon>Magnoliopsida</taxon>
        <taxon>Ranunculales</taxon>
        <taxon>Menispermaceae</taxon>
        <taxon>Menispermoideae</taxon>
        <taxon>Cissampelideae</taxon>
        <taxon>Stephania</taxon>
    </lineage>
</organism>
<name>A0AAP0NXU0_9MAGN</name>
<dbReference type="AlphaFoldDB" id="A0AAP0NXU0"/>